<keyword evidence="5 6" id="KW-0472">Membrane</keyword>
<feature type="transmembrane region" description="Helical" evidence="6">
    <location>
        <begin position="296"/>
        <end position="317"/>
    </location>
</feature>
<evidence type="ECO:0000313" key="8">
    <source>
        <dbReference type="EMBL" id="KAF6505918.1"/>
    </source>
</evidence>
<organism evidence="8 9">
    <name type="scientific">Rousettus aegyptiacus</name>
    <name type="common">Egyptian fruit bat</name>
    <name type="synonym">Pteropus aegyptiacus</name>
    <dbReference type="NCBI Taxonomy" id="9407"/>
    <lineage>
        <taxon>Eukaryota</taxon>
        <taxon>Metazoa</taxon>
        <taxon>Chordata</taxon>
        <taxon>Craniata</taxon>
        <taxon>Vertebrata</taxon>
        <taxon>Euteleostomi</taxon>
        <taxon>Mammalia</taxon>
        <taxon>Eutheria</taxon>
        <taxon>Laurasiatheria</taxon>
        <taxon>Chiroptera</taxon>
        <taxon>Yinpterochiroptera</taxon>
        <taxon>Pteropodoidea</taxon>
        <taxon>Pteropodidae</taxon>
        <taxon>Rousettinae</taxon>
        <taxon>Rousettus</taxon>
    </lineage>
</organism>
<dbReference type="PANTHER" id="PTHR11730">
    <property type="entry name" value="AMMONIUM TRANSPORTER"/>
    <property type="match status" value="1"/>
</dbReference>
<evidence type="ECO:0000256" key="4">
    <source>
        <dbReference type="ARBA" id="ARBA00022989"/>
    </source>
</evidence>
<dbReference type="Proteomes" id="UP000593571">
    <property type="component" value="Unassembled WGS sequence"/>
</dbReference>
<comment type="subcellular location">
    <subcellularLocation>
        <location evidence="1">Membrane</location>
        <topology evidence="1">Multi-pass membrane protein</topology>
    </subcellularLocation>
</comment>
<feature type="transmembrane region" description="Helical" evidence="6">
    <location>
        <begin position="46"/>
        <end position="67"/>
    </location>
</feature>
<evidence type="ECO:0000256" key="2">
    <source>
        <dbReference type="ARBA" id="ARBA00011036"/>
    </source>
</evidence>
<feature type="transmembrane region" description="Helical" evidence="6">
    <location>
        <begin position="329"/>
        <end position="350"/>
    </location>
</feature>
<gene>
    <name evidence="8" type="ORF">HJG63_007803</name>
</gene>
<dbReference type="InterPro" id="IPR024041">
    <property type="entry name" value="NH4_transpt_AmtB-like_dom"/>
</dbReference>
<keyword evidence="4 6" id="KW-1133">Transmembrane helix</keyword>
<accession>A0A7J8KAQ4</accession>
<comment type="similarity">
    <text evidence="2">Belongs to the ammonium transporter (TC 2.A.49) family. Rh subfamily.</text>
</comment>
<dbReference type="GO" id="GO:0005886">
    <property type="term" value="C:plasma membrane"/>
    <property type="evidence" value="ECO:0007669"/>
    <property type="project" value="InterPro"/>
</dbReference>
<dbReference type="FunFam" id="1.10.3430.10:FF:000009">
    <property type="entry name" value="Blood group Rh(D) polypeptide"/>
    <property type="match status" value="1"/>
</dbReference>
<keyword evidence="3 6" id="KW-0812">Transmembrane</keyword>
<feature type="domain" description="Ammonium transporter AmtB-like" evidence="7">
    <location>
        <begin position="20"/>
        <end position="393"/>
    </location>
</feature>
<dbReference type="Gene3D" id="1.10.3430.10">
    <property type="entry name" value="Ammonium transporter AmtB like domains"/>
    <property type="match status" value="1"/>
</dbReference>
<evidence type="ECO:0000313" key="9">
    <source>
        <dbReference type="Proteomes" id="UP000593571"/>
    </source>
</evidence>
<feature type="transmembrane region" description="Helical" evidence="6">
    <location>
        <begin position="202"/>
        <end position="221"/>
    </location>
</feature>
<dbReference type="InterPro" id="IPR002229">
    <property type="entry name" value="RhesusRHD"/>
</dbReference>
<evidence type="ECO:0000256" key="1">
    <source>
        <dbReference type="ARBA" id="ARBA00004141"/>
    </source>
</evidence>
<sequence>MGSKYPRSMRCCLPLWTLTLEVALILIFFFFTSYDHSSKDQKKLMGTYGAIFQDITVMAALGLGFLTSSFRTHGWSSVAFSLFMLALGVQWAVLLEGFLNQPFSWKVVISLSRIQQATMSTMSVLISVGAVLRTINLVQLVFMTLMEVTVFGTMRMLFRECFSMEDHISMMHIHVFAAYFGLTVAWCLSKPVAERAEKKDEMSVKTGLFAMLGTLFLWMFWPSFNSSLLNSPNERKKAVFNTYYALAVSAVTAISASALAHPQGKINMAHIHNAVLAGGVAVGASCHLIPQPWHAMVLGLLAGLISTGKAICLPVYFNRVLRIHDSCDVHSTFGLPGLLGGINYIVLMTYRASWTNNPMTGNQVLINTGALSLSVAMGLASGLLTGLLLKLKIWRGVTHTARYFNDQAFWKFPHLAAGF</sequence>
<comment type="caution">
    <text evidence="8">The sequence shown here is derived from an EMBL/GenBank/DDBJ whole genome shotgun (WGS) entry which is preliminary data.</text>
</comment>
<dbReference type="PRINTS" id="PR00342">
    <property type="entry name" value="RHESUSRHD"/>
</dbReference>
<evidence type="ECO:0000256" key="6">
    <source>
        <dbReference type="SAM" id="Phobius"/>
    </source>
</evidence>
<dbReference type="OrthoDB" id="534912at2759"/>
<name>A0A7J8KAQ4_ROUAE</name>
<feature type="transmembrane region" description="Helical" evidence="6">
    <location>
        <begin position="170"/>
        <end position="190"/>
    </location>
</feature>
<dbReference type="InterPro" id="IPR029020">
    <property type="entry name" value="Ammonium/urea_transptr"/>
</dbReference>
<dbReference type="EMBL" id="JACASE010000001">
    <property type="protein sequence ID" value="KAF6505918.1"/>
    <property type="molecule type" value="Genomic_DNA"/>
</dbReference>
<dbReference type="AlphaFoldDB" id="A0A7J8KAQ4"/>
<feature type="transmembrane region" description="Helical" evidence="6">
    <location>
        <begin position="74"/>
        <end position="94"/>
    </location>
</feature>
<feature type="transmembrane region" description="Helical" evidence="6">
    <location>
        <begin position="12"/>
        <end position="34"/>
    </location>
</feature>
<keyword evidence="9" id="KW-1185">Reference proteome</keyword>
<dbReference type="GO" id="GO:0097272">
    <property type="term" value="P:ammonium homeostasis"/>
    <property type="evidence" value="ECO:0007669"/>
    <property type="project" value="TreeGrafter"/>
</dbReference>
<evidence type="ECO:0000259" key="7">
    <source>
        <dbReference type="Pfam" id="PF00909"/>
    </source>
</evidence>
<dbReference type="GO" id="GO:0008519">
    <property type="term" value="F:ammonium channel activity"/>
    <property type="evidence" value="ECO:0007669"/>
    <property type="project" value="InterPro"/>
</dbReference>
<dbReference type="PANTHER" id="PTHR11730:SF43">
    <property type="entry name" value="BLOOD GROUP RH(CE) POLYPEPTIDE-RELATED"/>
    <property type="match status" value="1"/>
</dbReference>
<dbReference type="Pfam" id="PF00909">
    <property type="entry name" value="Ammonium_transp"/>
    <property type="match status" value="1"/>
</dbReference>
<evidence type="ECO:0000256" key="5">
    <source>
        <dbReference type="ARBA" id="ARBA00023136"/>
    </source>
</evidence>
<reference evidence="8 9" key="1">
    <citation type="journal article" date="2020" name="Nature">
        <title>Six reference-quality genomes reveal evolution of bat adaptations.</title>
        <authorList>
            <person name="Jebb D."/>
            <person name="Huang Z."/>
            <person name="Pippel M."/>
            <person name="Hughes G.M."/>
            <person name="Lavrichenko K."/>
            <person name="Devanna P."/>
            <person name="Winkler S."/>
            <person name="Jermiin L.S."/>
            <person name="Skirmuntt E.C."/>
            <person name="Katzourakis A."/>
            <person name="Burkitt-Gray L."/>
            <person name="Ray D.A."/>
            <person name="Sullivan K.A.M."/>
            <person name="Roscito J.G."/>
            <person name="Kirilenko B.M."/>
            <person name="Davalos L.M."/>
            <person name="Corthals A.P."/>
            <person name="Power M.L."/>
            <person name="Jones G."/>
            <person name="Ransome R.D."/>
            <person name="Dechmann D.K.N."/>
            <person name="Locatelli A.G."/>
            <person name="Puechmaille S.J."/>
            <person name="Fedrigo O."/>
            <person name="Jarvis E.D."/>
            <person name="Hiller M."/>
            <person name="Vernes S.C."/>
            <person name="Myers E.W."/>
            <person name="Teeling E.C."/>
        </authorList>
    </citation>
    <scope>NUCLEOTIDE SEQUENCE [LARGE SCALE GENOMIC DNA]</scope>
    <source>
        <strain evidence="8">MRouAeg1</strain>
        <tissue evidence="8">Muscle</tissue>
    </source>
</reference>
<proteinExistence type="inferred from homology"/>
<dbReference type="SUPFAM" id="SSF111352">
    <property type="entry name" value="Ammonium transporter"/>
    <property type="match status" value="1"/>
</dbReference>
<feature type="transmembrane region" description="Helical" evidence="6">
    <location>
        <begin position="137"/>
        <end position="158"/>
    </location>
</feature>
<evidence type="ECO:0000256" key="3">
    <source>
        <dbReference type="ARBA" id="ARBA00022692"/>
    </source>
</evidence>
<protein>
    <recommendedName>
        <fullName evidence="7">Ammonium transporter AmtB-like domain-containing protein</fullName>
    </recommendedName>
</protein>
<feature type="transmembrane region" description="Helical" evidence="6">
    <location>
        <begin position="370"/>
        <end position="389"/>
    </location>
</feature>
<feature type="transmembrane region" description="Helical" evidence="6">
    <location>
        <begin position="241"/>
        <end position="259"/>
    </location>
</feature>